<dbReference type="InterPro" id="IPR032876">
    <property type="entry name" value="J_dom"/>
</dbReference>
<organism evidence="4 5">
    <name type="scientific">Lutimaribacter saemankumensis</name>
    <dbReference type="NCBI Taxonomy" id="490829"/>
    <lineage>
        <taxon>Bacteria</taxon>
        <taxon>Pseudomonadati</taxon>
        <taxon>Pseudomonadota</taxon>
        <taxon>Alphaproteobacteria</taxon>
        <taxon>Rhodobacterales</taxon>
        <taxon>Roseobacteraceae</taxon>
        <taxon>Lutimaribacter</taxon>
    </lineage>
</organism>
<dbReference type="CDD" id="cd19607">
    <property type="entry name" value="GTA_TIM-barrel-like"/>
    <property type="match status" value="1"/>
</dbReference>
<feature type="domain" description="GTA TIM-barrel-like" evidence="1">
    <location>
        <begin position="24"/>
        <end position="320"/>
    </location>
</feature>
<evidence type="ECO:0000259" key="3">
    <source>
        <dbReference type="Pfam" id="PF23666"/>
    </source>
</evidence>
<reference evidence="4 5" key="1">
    <citation type="submission" date="2016-10" db="EMBL/GenBank/DDBJ databases">
        <authorList>
            <person name="de Groot N.N."/>
        </authorList>
    </citation>
    <scope>NUCLEOTIDE SEQUENCE [LARGE SCALE GENOMIC DNA]</scope>
    <source>
        <strain evidence="4 5">DSM 28010</strain>
    </source>
</reference>
<evidence type="ECO:0000313" key="4">
    <source>
        <dbReference type="EMBL" id="SDI07356.1"/>
    </source>
</evidence>
<proteinExistence type="predicted"/>
<dbReference type="EMBL" id="FNEB01000001">
    <property type="protein sequence ID" value="SDI07356.1"/>
    <property type="molecule type" value="Genomic_DNA"/>
</dbReference>
<dbReference type="STRING" id="490829.SAMN05421850_101556"/>
<evidence type="ECO:0000259" key="2">
    <source>
        <dbReference type="Pfam" id="PF13550"/>
    </source>
</evidence>
<evidence type="ECO:0000259" key="1">
    <source>
        <dbReference type="Pfam" id="PF13547"/>
    </source>
</evidence>
<dbReference type="InterPro" id="IPR056490">
    <property type="entry name" value="Rcc01698_C"/>
</dbReference>
<sequence length="884" mass="97225">MGTVRASDFTVANGVVTYSGPDEWSYSRFILHYAALCAAAGGVDAFCIGSEMRGLTQLRGDTDRFPFVSALRGLASEARALLGSGVRIGYAADWSEYFGYQPDDGSGDRYFHLDPLWADPEIDFIGIDNYMPLSDWRDETGHADAGWGSIYNLDYLKANVAGGEGYDWFYHSPEARDAQIRTPITDDEHGEPWIWRYKDIRGWWSNHHHERIGGVRQETPTGWQPRSKPIVFTELGCAAIDKGTNQPNKFLDPKSSESAYPHYSNGMRDELNQMQYLRATYAHWLDPQNNPVSEVYGGLMVDMSRAFVWAWDARPYPFFPGNRDLWADGENYVRGHWISGRMAGRSLASIFDEVCARAGLHEVDTSELYGFVRGYTVSEVDTARGILQPLMLAYGVDALERDGKLVFRMRGAAPETRLRPENTVETDEIDGRVEITRAAEAEMAGRLRLRFVETDADYGVAAEEAVLPDEATHAVSTSDISMALTRREGRQVLERWLAEARVARDTLRVALPPSLQNLGAGDVLEVEAGKFRIDRVEQGPFQMIEAVRMERAVYAPAELDESIARMAPFVAPAPAEVEFMDLPLIQGDEQPHSPHVAATAIPWPGSVAVYGSATGADFSLNTILAAQATMGTLATPLQAGPVGRMHWAGDVDVRLVSGELQSISMAALLSGGNLAAVGNGTPEGWEIIQFQQAEIVDSGLYRLRGLLRGQLGSDAVMAPIWPVGARFVLLDSAPRQLELPSVARGVTRHYRVGPAKQPVDDPSFTPFELAFSGVGLRPYAPAHLRAKRAPDGALGVSWIRRTRINGDSWDGVDVPVGEESEAYLLRVLQGGAVLQERVLSDPFWQYDPGDELADTGGDPYEIAVAQISAEVGPGYFARHAVWPV</sequence>
<evidence type="ECO:0000313" key="5">
    <source>
        <dbReference type="Proteomes" id="UP000199340"/>
    </source>
</evidence>
<dbReference type="AlphaFoldDB" id="A0A1G8HKY1"/>
<dbReference type="Proteomes" id="UP000199340">
    <property type="component" value="Unassembled WGS sequence"/>
</dbReference>
<keyword evidence="5" id="KW-1185">Reference proteome</keyword>
<dbReference type="InterPro" id="IPR025195">
    <property type="entry name" value="GTA_TIM_dom"/>
</dbReference>
<dbReference type="InterPro" id="IPR017853">
    <property type="entry name" value="GH"/>
</dbReference>
<dbReference type="Pfam" id="PF23666">
    <property type="entry name" value="Rcc01698_C"/>
    <property type="match status" value="1"/>
</dbReference>
<dbReference type="Pfam" id="PF13547">
    <property type="entry name" value="GTA_TIM"/>
    <property type="match status" value="1"/>
</dbReference>
<accession>A0A1G8HKY1</accession>
<protein>
    <submittedName>
        <fullName evidence="4">Putative phage tail protein</fullName>
    </submittedName>
</protein>
<dbReference type="SUPFAM" id="SSF51445">
    <property type="entry name" value="(Trans)glycosidases"/>
    <property type="match status" value="1"/>
</dbReference>
<dbReference type="Gene3D" id="3.20.20.80">
    <property type="entry name" value="Glycosidases"/>
    <property type="match status" value="1"/>
</dbReference>
<name>A0A1G8HKY1_9RHOB</name>
<feature type="domain" description="Tip attachment protein J" evidence="2">
    <location>
        <begin position="380"/>
        <end position="537"/>
    </location>
</feature>
<gene>
    <name evidence="4" type="ORF">SAMN05421850_101556</name>
</gene>
<dbReference type="Pfam" id="PF13550">
    <property type="entry name" value="Phage-tail_3"/>
    <property type="match status" value="1"/>
</dbReference>
<feature type="domain" description="Rcc01698-like C-terminal" evidence="3">
    <location>
        <begin position="628"/>
        <end position="728"/>
    </location>
</feature>